<dbReference type="GO" id="GO:0016746">
    <property type="term" value="F:acyltransferase activity"/>
    <property type="evidence" value="ECO:0007669"/>
    <property type="project" value="InterPro"/>
</dbReference>
<keyword evidence="3" id="KW-1185">Reference proteome</keyword>
<sequence>MGYNKEFEDIRPYNDSEVKQVIARLVKDPGLYEVLKFVHPQWGDDDVRNAVSEVETIADFQKKVAHPGMRILIDRTVDNLSFSGLENIKKDESYLFISNHRDIILDSAILNIVLFESDHGTIQTAIGSNLLSSAIVTDLTKLNKNFVVKRNTGAREFYENSMLLSAYIRHTIDEAKHSIWIAQREGRTKDGLDKTQPGLLKMLTISCEKAMRECFRELRVTPVAISYEHDPCDVLKIPELKAISRDEKYEKQPLEDFNSIITGLTGQKGRVHISIGKTIDKELDILAEFPNINDKLRMLGEFIDSQIYQNYKLWPTNYMAFDILEGTVLDKPEYEGADPEAFNNEVKERLSAAGLHSDEDYERLLGMYANPVRNHLTVSES</sequence>
<evidence type="ECO:0000259" key="1">
    <source>
        <dbReference type="Pfam" id="PF01553"/>
    </source>
</evidence>
<dbReference type="AlphaFoldDB" id="A0A7K3WYF5"/>
<dbReference type="GO" id="GO:0019698">
    <property type="term" value="P:D-galacturonate catabolic process"/>
    <property type="evidence" value="ECO:0007669"/>
    <property type="project" value="TreeGrafter"/>
</dbReference>
<dbReference type="SUPFAM" id="SSF69593">
    <property type="entry name" value="Glycerol-3-phosphate (1)-acyltransferase"/>
    <property type="match status" value="1"/>
</dbReference>
<organism evidence="2 3">
    <name type="scientific">Cryomorpha ignava</name>
    <dbReference type="NCBI Taxonomy" id="101383"/>
    <lineage>
        <taxon>Bacteria</taxon>
        <taxon>Pseudomonadati</taxon>
        <taxon>Bacteroidota</taxon>
        <taxon>Flavobacteriia</taxon>
        <taxon>Flavobacteriales</taxon>
        <taxon>Cryomorphaceae</taxon>
        <taxon>Cryomorpha</taxon>
    </lineage>
</organism>
<dbReference type="GO" id="GO:0042840">
    <property type="term" value="P:D-glucuronate catabolic process"/>
    <property type="evidence" value="ECO:0007669"/>
    <property type="project" value="TreeGrafter"/>
</dbReference>
<dbReference type="PANTHER" id="PTHR30068:SF3">
    <property type="entry name" value="PHOSPHOLIPID_GLYCEROL ACYLTRANSFERASE DOMAIN-CONTAINING PROTEIN"/>
    <property type="match status" value="1"/>
</dbReference>
<reference evidence="2 3" key="1">
    <citation type="submission" date="2020-02" db="EMBL/GenBank/DDBJ databases">
        <title>Out from the shadows clarifying the taxonomy of the family Cryomorphaceae and related taxa by utilizing the GTDB taxonomic framework.</title>
        <authorList>
            <person name="Bowman J.P."/>
        </authorList>
    </citation>
    <scope>NUCLEOTIDE SEQUENCE [LARGE SCALE GENOMIC DNA]</scope>
    <source>
        <strain evidence="2 3">QSSC 1-22</strain>
    </source>
</reference>
<protein>
    <recommendedName>
        <fullName evidence="1">Phospholipid/glycerol acyltransferase domain-containing protein</fullName>
    </recommendedName>
</protein>
<evidence type="ECO:0000313" key="2">
    <source>
        <dbReference type="EMBL" id="NEN25695.1"/>
    </source>
</evidence>
<dbReference type="Proteomes" id="UP000486602">
    <property type="component" value="Unassembled WGS sequence"/>
</dbReference>
<name>A0A7K3WYF5_9FLAO</name>
<dbReference type="Pfam" id="PF01553">
    <property type="entry name" value="Acyltransferase"/>
    <property type="match status" value="1"/>
</dbReference>
<dbReference type="PANTHER" id="PTHR30068">
    <property type="entry name" value="URONATE ISOMERASE"/>
    <property type="match status" value="1"/>
</dbReference>
<comment type="caution">
    <text evidence="2">The sequence shown here is derived from an EMBL/GenBank/DDBJ whole genome shotgun (WGS) entry which is preliminary data.</text>
</comment>
<accession>A0A7K3WYF5</accession>
<dbReference type="RefSeq" id="WP_163287144.1">
    <property type="nucleotide sequence ID" value="NZ_JAAGVY010000070.1"/>
</dbReference>
<evidence type="ECO:0000313" key="3">
    <source>
        <dbReference type="Proteomes" id="UP000486602"/>
    </source>
</evidence>
<dbReference type="EMBL" id="JAAGVY010000070">
    <property type="protein sequence ID" value="NEN25695.1"/>
    <property type="molecule type" value="Genomic_DNA"/>
</dbReference>
<gene>
    <name evidence="2" type="ORF">G3O08_19580</name>
</gene>
<feature type="domain" description="Phospholipid/glycerol acyltransferase" evidence="1">
    <location>
        <begin position="81"/>
        <end position="158"/>
    </location>
</feature>
<proteinExistence type="predicted"/>
<dbReference type="InterPro" id="IPR002123">
    <property type="entry name" value="Plipid/glycerol_acylTrfase"/>
</dbReference>